<reference evidence="2" key="1">
    <citation type="submission" date="2018-05" db="EMBL/GenBank/DDBJ databases">
        <title>Pedobacter paludis sp. nov., isolated from wetland soil.</title>
        <authorList>
            <person name="Zhang Y."/>
        </authorList>
    </citation>
    <scope>NUCLEOTIDE SEQUENCE [LARGE SCALE GENOMIC DNA]</scope>
    <source>
        <strain evidence="2">R-8</strain>
    </source>
</reference>
<sequence>MLGGVTIYQTMLNSKFKSVMLFKLSSEKITELNRFIYSDSKSIVVLTAVQDVPSGAVFEEKSSLEILLEELEKTG</sequence>
<keyword evidence="2" id="KW-1185">Reference proteome</keyword>
<accession>A0A317F1T7</accession>
<name>A0A317F1T7_9SPHI</name>
<evidence type="ECO:0000313" key="1">
    <source>
        <dbReference type="EMBL" id="PWS33161.1"/>
    </source>
</evidence>
<protein>
    <submittedName>
        <fullName evidence="1">Uncharacterized protein</fullName>
    </submittedName>
</protein>
<organism evidence="1 2">
    <name type="scientific">Pedobacter paludis</name>
    <dbReference type="NCBI Taxonomy" id="2203212"/>
    <lineage>
        <taxon>Bacteria</taxon>
        <taxon>Pseudomonadati</taxon>
        <taxon>Bacteroidota</taxon>
        <taxon>Sphingobacteriia</taxon>
        <taxon>Sphingobacteriales</taxon>
        <taxon>Sphingobacteriaceae</taxon>
        <taxon>Pedobacter</taxon>
    </lineage>
</organism>
<comment type="caution">
    <text evidence="1">The sequence shown here is derived from an EMBL/GenBank/DDBJ whole genome shotgun (WGS) entry which is preliminary data.</text>
</comment>
<dbReference type="Proteomes" id="UP000245391">
    <property type="component" value="Unassembled WGS sequence"/>
</dbReference>
<dbReference type="AlphaFoldDB" id="A0A317F1T7"/>
<gene>
    <name evidence="1" type="ORF">DF947_00550</name>
</gene>
<proteinExistence type="predicted"/>
<evidence type="ECO:0000313" key="2">
    <source>
        <dbReference type="Proteomes" id="UP000245391"/>
    </source>
</evidence>
<dbReference type="EMBL" id="QGNY01000001">
    <property type="protein sequence ID" value="PWS33161.1"/>
    <property type="molecule type" value="Genomic_DNA"/>
</dbReference>